<sequence length="235" mass="25146">MIAIFYHSFLCLGVVGALQAPLVSLKTKKVVLYSEEGGVKYDVGSGWKPTEGGMQSTDTPDFFYDDDGNSPSIEYTDGIMGSTGLDKLKGPRNSDPGVAGALDVDPTTIGGYQAASASDAGIKFELDTMASMGRFTEEISIDMAAASDTPRVHTIMVKPVCMSYEDFYAGFTADTPNNFSVSPTQGRMERRGGAPTALDIEIKPDGQPGTKTAFLVVTLPEENEQFTYKITVNAF</sequence>
<dbReference type="EMBL" id="HBIJ01000696">
    <property type="protein sequence ID" value="CAE0359791.1"/>
    <property type="molecule type" value="Transcribed_RNA"/>
</dbReference>
<organism evidence="2">
    <name type="scientific">Aureoumbra lagunensis</name>
    <dbReference type="NCBI Taxonomy" id="44058"/>
    <lineage>
        <taxon>Eukaryota</taxon>
        <taxon>Sar</taxon>
        <taxon>Stramenopiles</taxon>
        <taxon>Ochrophyta</taxon>
        <taxon>Pelagophyceae</taxon>
        <taxon>Pelagomonadales</taxon>
        <taxon>Aureoumbra</taxon>
    </lineage>
</organism>
<reference evidence="2" key="1">
    <citation type="submission" date="2021-01" db="EMBL/GenBank/DDBJ databases">
        <authorList>
            <person name="Corre E."/>
            <person name="Pelletier E."/>
            <person name="Niang G."/>
            <person name="Scheremetjew M."/>
            <person name="Finn R."/>
            <person name="Kale V."/>
            <person name="Holt S."/>
            <person name="Cochrane G."/>
            <person name="Meng A."/>
            <person name="Brown T."/>
            <person name="Cohen L."/>
        </authorList>
    </citation>
    <scope>NUCLEOTIDE SEQUENCE</scope>
    <source>
        <strain evidence="2">CCMP1510</strain>
    </source>
</reference>
<proteinExistence type="predicted"/>
<protein>
    <submittedName>
        <fullName evidence="2">Uncharacterized protein</fullName>
    </submittedName>
</protein>
<evidence type="ECO:0000256" key="1">
    <source>
        <dbReference type="SAM" id="SignalP"/>
    </source>
</evidence>
<dbReference type="AlphaFoldDB" id="A0A7S3JNA1"/>
<feature type="signal peptide" evidence="1">
    <location>
        <begin position="1"/>
        <end position="17"/>
    </location>
</feature>
<gene>
    <name evidence="2" type="ORF">ALAG00032_LOCUS520</name>
</gene>
<name>A0A7S3JNA1_9STRA</name>
<evidence type="ECO:0000313" key="2">
    <source>
        <dbReference type="EMBL" id="CAE0359791.1"/>
    </source>
</evidence>
<feature type="chain" id="PRO_5030924646" evidence="1">
    <location>
        <begin position="18"/>
        <end position="235"/>
    </location>
</feature>
<accession>A0A7S3JNA1</accession>
<keyword evidence="1" id="KW-0732">Signal</keyword>